<dbReference type="GO" id="GO:0046854">
    <property type="term" value="P:phosphatidylinositol phosphate biosynthetic process"/>
    <property type="evidence" value="ECO:0007669"/>
    <property type="project" value="TreeGrafter"/>
</dbReference>
<name>A0A8K1FKS8_PYTOL</name>
<dbReference type="Proteomes" id="UP000794436">
    <property type="component" value="Unassembled WGS sequence"/>
</dbReference>
<feature type="domain" description="PIPK" evidence="3">
    <location>
        <begin position="283"/>
        <end position="647"/>
    </location>
</feature>
<evidence type="ECO:0000259" key="3">
    <source>
        <dbReference type="PROSITE" id="PS51455"/>
    </source>
</evidence>
<dbReference type="InterPro" id="IPR002498">
    <property type="entry name" value="PInositol-4-P-4/5-kinase_core"/>
</dbReference>
<keyword evidence="1" id="KW-0067">ATP-binding</keyword>
<evidence type="ECO:0000313" key="4">
    <source>
        <dbReference type="EMBL" id="TMW63137.1"/>
    </source>
</evidence>
<feature type="transmembrane region" description="Helical" evidence="2">
    <location>
        <begin position="94"/>
        <end position="115"/>
    </location>
</feature>
<feature type="transmembrane region" description="Helical" evidence="2">
    <location>
        <begin position="64"/>
        <end position="82"/>
    </location>
</feature>
<proteinExistence type="predicted"/>
<keyword evidence="1" id="KW-0547">Nucleotide-binding</keyword>
<dbReference type="EMBL" id="SPLM01000072">
    <property type="protein sequence ID" value="TMW63137.1"/>
    <property type="molecule type" value="Genomic_DNA"/>
</dbReference>
<dbReference type="Gene3D" id="3.30.810.10">
    <property type="entry name" value="2-Layer Sandwich"/>
    <property type="match status" value="1"/>
</dbReference>
<dbReference type="PANTHER" id="PTHR23086:SF8">
    <property type="entry name" value="PHOSPHATIDYLINOSITOL 5-PHOSPHATE 4-KINASE, ISOFORM A"/>
    <property type="match status" value="1"/>
</dbReference>
<dbReference type="PANTHER" id="PTHR23086">
    <property type="entry name" value="PHOSPHATIDYLINOSITOL-4-PHOSPHATE 5-KINASE"/>
    <property type="match status" value="1"/>
</dbReference>
<dbReference type="AlphaFoldDB" id="A0A8K1FKS8"/>
<dbReference type="CDD" id="cd00139">
    <property type="entry name" value="PIPKc"/>
    <property type="match status" value="1"/>
</dbReference>
<keyword evidence="2" id="KW-0472">Membrane</keyword>
<protein>
    <recommendedName>
        <fullName evidence="3">PIPK domain-containing protein</fullName>
    </recommendedName>
</protein>
<keyword evidence="2" id="KW-1133">Transmembrane helix</keyword>
<sequence length="647" mass="73548">MTELASSDPFGRALAASGGVGSFELEFEGVETVNTLASVASILGCVFIIVTYVLFQPIRKYHPATIIWIALLGLLYHVAVLAETQSFGPCKTAVVTQIGLVGQDMYFIVLAFRFFYSTKYPFRSTKLLMPLSHLFVLLLLVGLTYWSSNLGANTMYPYGICWFGTIGDHNKLALFLILMVPLAVGYVVSIGLYFAATKRVRVGSRNQLTNLDIMRRYLLCMFGYWCAIALIYILRQPQVTPLDSTFEKSIRFVGRMLFTLKGFISAVTWSSLLHTRTAFKLWRKGNWDEYIEIYDATWVQRQQTVYYATKGIQYSTQLATEEPFESAPTRSFARQFFKARQTDQKAVFRDFHPSLFQEIRQLSGISNEDYAKSFRGRAKERFSEGKSGSFLYYTGDQQFILKTCSPGEQRYLLRILPQYIAHLRKYPNSYICRYIGCHELVVDGRSVTFIVLTNMLTNPNMNIDEFYDLKGSWVGRYRAPPRDGSQRVCTYCGRDYIVGMSDEVCERNPIYGQGHTELSTGKDMDWGDRRLRLPPGLSQQLGKQLYEDSEFLRRINSMDYSLIIGMARSPSSTINLDDDGVIQAMHLKPPGQYGLKDERPVMEPDDIDTDEVVHLDDTTYVLASSPTASRSRELVPNACVTALVSRV</sequence>
<dbReference type="OrthoDB" id="20783at2759"/>
<feature type="transmembrane region" description="Helical" evidence="2">
    <location>
        <begin position="172"/>
        <end position="196"/>
    </location>
</feature>
<keyword evidence="1" id="KW-0808">Transferase</keyword>
<keyword evidence="2" id="KW-0812">Transmembrane</keyword>
<accession>A0A8K1FKS8</accession>
<gene>
    <name evidence="4" type="ORF">Poli38472_002078</name>
</gene>
<feature type="transmembrane region" description="Helical" evidence="2">
    <location>
        <begin position="217"/>
        <end position="234"/>
    </location>
</feature>
<evidence type="ECO:0000313" key="5">
    <source>
        <dbReference type="Proteomes" id="UP000794436"/>
    </source>
</evidence>
<feature type="transmembrane region" description="Helical" evidence="2">
    <location>
        <begin position="35"/>
        <end position="55"/>
    </location>
</feature>
<dbReference type="GO" id="GO:0005886">
    <property type="term" value="C:plasma membrane"/>
    <property type="evidence" value="ECO:0007669"/>
    <property type="project" value="TreeGrafter"/>
</dbReference>
<dbReference type="GO" id="GO:0005524">
    <property type="term" value="F:ATP binding"/>
    <property type="evidence" value="ECO:0007669"/>
    <property type="project" value="UniProtKB-UniRule"/>
</dbReference>
<organism evidence="4 5">
    <name type="scientific">Pythium oligandrum</name>
    <name type="common">Mycoparasitic fungus</name>
    <dbReference type="NCBI Taxonomy" id="41045"/>
    <lineage>
        <taxon>Eukaryota</taxon>
        <taxon>Sar</taxon>
        <taxon>Stramenopiles</taxon>
        <taxon>Oomycota</taxon>
        <taxon>Peronosporomycetes</taxon>
        <taxon>Pythiales</taxon>
        <taxon>Pythiaceae</taxon>
        <taxon>Pythium</taxon>
    </lineage>
</organism>
<dbReference type="SMART" id="SM00330">
    <property type="entry name" value="PIPKc"/>
    <property type="match status" value="1"/>
</dbReference>
<reference evidence="4" key="1">
    <citation type="submission" date="2019-03" db="EMBL/GenBank/DDBJ databases">
        <title>Long read genome sequence of the mycoparasitic Pythium oligandrum ATCC 38472 isolated from sugarbeet rhizosphere.</title>
        <authorList>
            <person name="Gaulin E."/>
        </authorList>
    </citation>
    <scope>NUCLEOTIDE SEQUENCE</scope>
    <source>
        <strain evidence="4">ATCC 38472_TT</strain>
    </source>
</reference>
<dbReference type="GO" id="GO:0016308">
    <property type="term" value="F:1-phosphatidylinositol-4-phosphate 5-kinase activity"/>
    <property type="evidence" value="ECO:0007669"/>
    <property type="project" value="TreeGrafter"/>
</dbReference>
<evidence type="ECO:0000256" key="1">
    <source>
        <dbReference type="PROSITE-ProRule" id="PRU00781"/>
    </source>
</evidence>
<keyword evidence="1" id="KW-0418">Kinase</keyword>
<dbReference type="PROSITE" id="PS51455">
    <property type="entry name" value="PIPK"/>
    <property type="match status" value="1"/>
</dbReference>
<feature type="transmembrane region" description="Helical" evidence="2">
    <location>
        <begin position="127"/>
        <end position="146"/>
    </location>
</feature>
<evidence type="ECO:0000256" key="2">
    <source>
        <dbReference type="SAM" id="Phobius"/>
    </source>
</evidence>
<dbReference type="InterPro" id="IPR023610">
    <property type="entry name" value="PInositol-4/5-P-5/4-kinase"/>
</dbReference>
<comment type="caution">
    <text evidence="4">The sequence shown here is derived from an EMBL/GenBank/DDBJ whole genome shotgun (WGS) entry which is preliminary data.</text>
</comment>
<dbReference type="SUPFAM" id="SSF56104">
    <property type="entry name" value="SAICAR synthase-like"/>
    <property type="match status" value="1"/>
</dbReference>
<dbReference type="Pfam" id="PF01504">
    <property type="entry name" value="PIP5K"/>
    <property type="match status" value="1"/>
</dbReference>
<dbReference type="Gene3D" id="3.30.800.10">
    <property type="entry name" value="Phosphatidylinositol Phosphate Kinase II Beta"/>
    <property type="match status" value="1"/>
</dbReference>
<dbReference type="InterPro" id="IPR027483">
    <property type="entry name" value="PInositol-4-P-4/5-kinase_C_sf"/>
</dbReference>
<dbReference type="InterPro" id="IPR027484">
    <property type="entry name" value="PInositol-4-P-5-kinase_N"/>
</dbReference>
<keyword evidence="5" id="KW-1185">Reference proteome</keyword>